<feature type="compositionally biased region" description="Basic and acidic residues" evidence="1">
    <location>
        <begin position="34"/>
        <end position="50"/>
    </location>
</feature>
<sequence>MLTLQDRGRSRKSAAEVRTGQGRERRVRQTPRVADTHLKEASRAKKKVEDSSSEVKVLPEVTVRTKHPQGNWLKNTDWTDHLVEYLTDNSEFCRKLLSNLTAEAKREGHTKSTTKDGKSAQYGVLAKHIFEDDPQEQARYTNDPGKYATSVETRVPRLKRDYQKCVQRIGATGAGLDPTSVKEGTALASLIDEVQNGFPWWDVLYGFWRELLKLTRMGEKRKLQHTEEMEHMKIKRMKYEVKLLTAQNEQARLNHHATSQSPRCGTRALNHHLQNPGRDTTRCCLPGLSGLTHRTIHPARCRGRCLKVIQICFPGSRSWVWARGAAQWSMTPIYLPELAIMDNYTG</sequence>
<evidence type="ECO:0000313" key="2">
    <source>
        <dbReference type="EMBL" id="KAJ7030872.1"/>
    </source>
</evidence>
<keyword evidence="3" id="KW-1185">Reference proteome</keyword>
<dbReference type="EMBL" id="JARJCM010000086">
    <property type="protein sequence ID" value="KAJ7030872.1"/>
    <property type="molecule type" value="Genomic_DNA"/>
</dbReference>
<evidence type="ECO:0000256" key="1">
    <source>
        <dbReference type="SAM" id="MobiDB-lite"/>
    </source>
</evidence>
<evidence type="ECO:0000313" key="3">
    <source>
        <dbReference type="Proteomes" id="UP001218188"/>
    </source>
</evidence>
<comment type="caution">
    <text evidence="2">The sequence shown here is derived from an EMBL/GenBank/DDBJ whole genome shotgun (WGS) entry which is preliminary data.</text>
</comment>
<feature type="region of interest" description="Disordered" evidence="1">
    <location>
        <begin position="1"/>
        <end position="54"/>
    </location>
</feature>
<organism evidence="2 3">
    <name type="scientific">Mycena alexandri</name>
    <dbReference type="NCBI Taxonomy" id="1745969"/>
    <lineage>
        <taxon>Eukaryota</taxon>
        <taxon>Fungi</taxon>
        <taxon>Dikarya</taxon>
        <taxon>Basidiomycota</taxon>
        <taxon>Agaricomycotina</taxon>
        <taxon>Agaricomycetes</taxon>
        <taxon>Agaricomycetidae</taxon>
        <taxon>Agaricales</taxon>
        <taxon>Marasmiineae</taxon>
        <taxon>Mycenaceae</taxon>
        <taxon>Mycena</taxon>
    </lineage>
</organism>
<gene>
    <name evidence="2" type="ORF">C8F04DRAFT_1186351</name>
</gene>
<name>A0AAD6SP85_9AGAR</name>
<protein>
    <submittedName>
        <fullName evidence="2">Uncharacterized protein</fullName>
    </submittedName>
</protein>
<proteinExistence type="predicted"/>
<reference evidence="2" key="1">
    <citation type="submission" date="2023-03" db="EMBL/GenBank/DDBJ databases">
        <title>Massive genome expansion in bonnet fungi (Mycena s.s.) driven by repeated elements and novel gene families across ecological guilds.</title>
        <authorList>
            <consortium name="Lawrence Berkeley National Laboratory"/>
            <person name="Harder C.B."/>
            <person name="Miyauchi S."/>
            <person name="Viragh M."/>
            <person name="Kuo A."/>
            <person name="Thoen E."/>
            <person name="Andreopoulos B."/>
            <person name="Lu D."/>
            <person name="Skrede I."/>
            <person name="Drula E."/>
            <person name="Henrissat B."/>
            <person name="Morin E."/>
            <person name="Kohler A."/>
            <person name="Barry K."/>
            <person name="LaButti K."/>
            <person name="Morin E."/>
            <person name="Salamov A."/>
            <person name="Lipzen A."/>
            <person name="Mereny Z."/>
            <person name="Hegedus B."/>
            <person name="Baldrian P."/>
            <person name="Stursova M."/>
            <person name="Weitz H."/>
            <person name="Taylor A."/>
            <person name="Grigoriev I.V."/>
            <person name="Nagy L.G."/>
            <person name="Martin F."/>
            <person name="Kauserud H."/>
        </authorList>
    </citation>
    <scope>NUCLEOTIDE SEQUENCE</scope>
    <source>
        <strain evidence="2">CBHHK200</strain>
    </source>
</reference>
<dbReference type="Proteomes" id="UP001218188">
    <property type="component" value="Unassembled WGS sequence"/>
</dbReference>
<accession>A0AAD6SP85</accession>
<dbReference type="AlphaFoldDB" id="A0AAD6SP85"/>